<dbReference type="GO" id="GO:0005737">
    <property type="term" value="C:cytoplasm"/>
    <property type="evidence" value="ECO:0007669"/>
    <property type="project" value="UniProtKB-SubCell"/>
</dbReference>
<dbReference type="InterPro" id="IPR025824">
    <property type="entry name" value="OB-fold_nuc-bd_dom"/>
</dbReference>
<reference evidence="9 10" key="1">
    <citation type="submission" date="2018-08" db="EMBL/GenBank/DDBJ databases">
        <title>A genome reference for cultivated species of the human gut microbiota.</title>
        <authorList>
            <person name="Zou Y."/>
            <person name="Xue W."/>
            <person name="Luo G."/>
        </authorList>
    </citation>
    <scope>NUCLEOTIDE SEQUENCE [LARGE SCALE GENOMIC DNA]</scope>
    <source>
        <strain evidence="9 10">OF03-11</strain>
    </source>
</reference>
<feature type="domain" description="OB-fold nucleic acid binding" evidence="8">
    <location>
        <begin position="6"/>
        <end position="113"/>
    </location>
</feature>
<sequence>MMEAISLYELNNRIKQTLKASFADSVWITAEITEVQLNRSGHCYLQLADKREQEDSIVATARGTIWAFTFRTLRPYFETTTGRQLEKGMKVLLNVEVVFHELYGYSLNIRDIDPTYTIGDLERKKREILAQLEADGVIDMNRELEFPVLPKTIAVISSPTAAGLGDFMNQLQTNPYGYRFQVKLFPAIMQGDKTTDSVIAALERIYEYESVFDVVVIIRGGGSQTDLGCFDSYEMAANIAQFPLPVIAGIGHERDETIVDRVAHMRVKTPTAAAAFLIGTFREQDGQLETWKNDFIVGVQELLHNEQNRQVVRISDFKRSVQVVLTGNRTNLKLLSQRLDHASENYIRNRQVYFDRLKMKITGRIDVLADRQRNRLENFGKALQQQTGRIFADQHRRLELAATTIKYVDPKNVLERGYSITRLNGKAVRKAAVLQAGEIVETELAHGKIQCQILNNSVTQQLSNSATQ</sequence>
<dbReference type="EMBL" id="QSCO01000018">
    <property type="protein sequence ID" value="RGY05345.1"/>
    <property type="molecule type" value="Genomic_DNA"/>
</dbReference>
<evidence type="ECO:0000259" key="7">
    <source>
        <dbReference type="Pfam" id="PF02601"/>
    </source>
</evidence>
<keyword evidence="3 5" id="KW-0378">Hydrolase</keyword>
<dbReference type="HAMAP" id="MF_00378">
    <property type="entry name" value="Exonuc_7_L"/>
    <property type="match status" value="1"/>
</dbReference>
<dbReference type="CDD" id="cd04489">
    <property type="entry name" value="ExoVII_LU_OBF"/>
    <property type="match status" value="1"/>
</dbReference>
<evidence type="ECO:0000256" key="2">
    <source>
        <dbReference type="ARBA" id="ARBA00022722"/>
    </source>
</evidence>
<comment type="function">
    <text evidence="5">Bidirectionally degrades single-stranded DNA into large acid-insoluble oligonucleotides, which are then degraded further into small acid-soluble oligonucleotides.</text>
</comment>
<accession>A0A413IA67</accession>
<comment type="catalytic activity">
    <reaction evidence="5 6">
        <text>Exonucleolytic cleavage in either 5'- to 3'- or 3'- to 5'-direction to yield nucleoside 5'-phosphates.</text>
        <dbReference type="EC" id="3.1.11.6"/>
    </reaction>
</comment>
<comment type="subcellular location">
    <subcellularLocation>
        <location evidence="5 6">Cytoplasm</location>
    </subcellularLocation>
</comment>
<protein>
    <recommendedName>
        <fullName evidence="5">Exodeoxyribonuclease 7 large subunit</fullName>
        <ecNumber evidence="5">3.1.11.6</ecNumber>
    </recommendedName>
    <alternativeName>
        <fullName evidence="5">Exodeoxyribonuclease VII large subunit</fullName>
        <shortName evidence="5">Exonuclease VII large subunit</shortName>
    </alternativeName>
</protein>
<dbReference type="GO" id="GO:0009318">
    <property type="term" value="C:exodeoxyribonuclease VII complex"/>
    <property type="evidence" value="ECO:0007669"/>
    <property type="project" value="UniProtKB-UniRule"/>
</dbReference>
<evidence type="ECO:0000256" key="4">
    <source>
        <dbReference type="ARBA" id="ARBA00022839"/>
    </source>
</evidence>
<dbReference type="AlphaFoldDB" id="A0A413IA67"/>
<dbReference type="NCBIfam" id="TIGR00237">
    <property type="entry name" value="xseA"/>
    <property type="match status" value="1"/>
</dbReference>
<evidence type="ECO:0000256" key="1">
    <source>
        <dbReference type="ARBA" id="ARBA00022490"/>
    </source>
</evidence>
<comment type="similarity">
    <text evidence="5 6">Belongs to the XseA family.</text>
</comment>
<evidence type="ECO:0000313" key="10">
    <source>
        <dbReference type="Proteomes" id="UP000284434"/>
    </source>
</evidence>
<dbReference type="PANTHER" id="PTHR30008">
    <property type="entry name" value="EXODEOXYRIBONUCLEASE 7 LARGE SUBUNIT"/>
    <property type="match status" value="1"/>
</dbReference>
<keyword evidence="1 5" id="KW-0963">Cytoplasm</keyword>
<evidence type="ECO:0000256" key="3">
    <source>
        <dbReference type="ARBA" id="ARBA00022801"/>
    </source>
</evidence>
<keyword evidence="2 5" id="KW-0540">Nuclease</keyword>
<comment type="caution">
    <text evidence="9">The sequence shown here is derived from an EMBL/GenBank/DDBJ whole genome shotgun (WGS) entry which is preliminary data.</text>
</comment>
<dbReference type="Pfam" id="PF13742">
    <property type="entry name" value="tRNA_anti_2"/>
    <property type="match status" value="1"/>
</dbReference>
<evidence type="ECO:0000259" key="8">
    <source>
        <dbReference type="Pfam" id="PF13742"/>
    </source>
</evidence>
<dbReference type="GO" id="GO:0003676">
    <property type="term" value="F:nucleic acid binding"/>
    <property type="evidence" value="ECO:0007669"/>
    <property type="project" value="InterPro"/>
</dbReference>
<name>A0A413IA67_9BACT</name>
<proteinExistence type="inferred from homology"/>
<evidence type="ECO:0000256" key="6">
    <source>
        <dbReference type="RuleBase" id="RU004355"/>
    </source>
</evidence>
<dbReference type="InterPro" id="IPR020579">
    <property type="entry name" value="Exonuc_VII_lsu_C"/>
</dbReference>
<dbReference type="Proteomes" id="UP000284434">
    <property type="component" value="Unassembled WGS sequence"/>
</dbReference>
<comment type="subunit">
    <text evidence="5">Heterooligomer composed of large and small subunits.</text>
</comment>
<dbReference type="PANTHER" id="PTHR30008:SF0">
    <property type="entry name" value="EXODEOXYRIBONUCLEASE 7 LARGE SUBUNIT"/>
    <property type="match status" value="1"/>
</dbReference>
<dbReference type="RefSeq" id="WP_118104297.1">
    <property type="nucleotide sequence ID" value="NZ_QSCO01000018.1"/>
</dbReference>
<dbReference type="EC" id="3.1.11.6" evidence="5"/>
<feature type="domain" description="Exonuclease VII large subunit C-terminal" evidence="7">
    <location>
        <begin position="138"/>
        <end position="452"/>
    </location>
</feature>
<gene>
    <name evidence="5" type="primary">xseA</name>
    <name evidence="9" type="ORF">DXA53_12715</name>
</gene>
<keyword evidence="4 5" id="KW-0269">Exonuclease</keyword>
<dbReference type="Pfam" id="PF02601">
    <property type="entry name" value="Exonuc_VII_L"/>
    <property type="match status" value="1"/>
</dbReference>
<dbReference type="GO" id="GO:0008855">
    <property type="term" value="F:exodeoxyribonuclease VII activity"/>
    <property type="evidence" value="ECO:0007669"/>
    <property type="project" value="UniProtKB-UniRule"/>
</dbReference>
<dbReference type="InterPro" id="IPR003753">
    <property type="entry name" value="Exonuc_VII_L"/>
</dbReference>
<dbReference type="GO" id="GO:0006308">
    <property type="term" value="P:DNA catabolic process"/>
    <property type="evidence" value="ECO:0007669"/>
    <property type="project" value="UniProtKB-UniRule"/>
</dbReference>
<evidence type="ECO:0000256" key="5">
    <source>
        <dbReference type="HAMAP-Rule" id="MF_00378"/>
    </source>
</evidence>
<organism evidence="9 10">
    <name type="scientific">Odoribacter splanchnicus</name>
    <dbReference type="NCBI Taxonomy" id="28118"/>
    <lineage>
        <taxon>Bacteria</taxon>
        <taxon>Pseudomonadati</taxon>
        <taxon>Bacteroidota</taxon>
        <taxon>Bacteroidia</taxon>
        <taxon>Bacteroidales</taxon>
        <taxon>Odoribacteraceae</taxon>
        <taxon>Odoribacter</taxon>
    </lineage>
</organism>
<evidence type="ECO:0000313" key="9">
    <source>
        <dbReference type="EMBL" id="RGY05345.1"/>
    </source>
</evidence>